<organism evidence="1 2">
    <name type="scientific">Symbiodinium microadriaticum</name>
    <name type="common">Dinoflagellate</name>
    <name type="synonym">Zooxanthella microadriatica</name>
    <dbReference type="NCBI Taxonomy" id="2951"/>
    <lineage>
        <taxon>Eukaryota</taxon>
        <taxon>Sar</taxon>
        <taxon>Alveolata</taxon>
        <taxon>Dinophyceae</taxon>
        <taxon>Suessiales</taxon>
        <taxon>Symbiodiniaceae</taxon>
        <taxon>Symbiodinium</taxon>
    </lineage>
</organism>
<comment type="caution">
    <text evidence="1">The sequence shown here is derived from an EMBL/GenBank/DDBJ whole genome shotgun (WGS) entry which is preliminary data.</text>
</comment>
<dbReference type="Proteomes" id="UP000186817">
    <property type="component" value="Unassembled WGS sequence"/>
</dbReference>
<dbReference type="EMBL" id="LSRX01001190">
    <property type="protein sequence ID" value="OLP82468.1"/>
    <property type="molecule type" value="Genomic_DNA"/>
</dbReference>
<gene>
    <name evidence="1" type="ORF">AK812_SmicGene36876</name>
</gene>
<reference evidence="1 2" key="1">
    <citation type="submission" date="2016-02" db="EMBL/GenBank/DDBJ databases">
        <title>Genome analysis of coral dinoflagellate symbionts highlights evolutionary adaptations to a symbiotic lifestyle.</title>
        <authorList>
            <person name="Aranda M."/>
            <person name="Li Y."/>
            <person name="Liew Y.J."/>
            <person name="Baumgarten S."/>
            <person name="Simakov O."/>
            <person name="Wilson M."/>
            <person name="Piel J."/>
            <person name="Ashoor H."/>
            <person name="Bougouffa S."/>
            <person name="Bajic V.B."/>
            <person name="Ryu T."/>
            <person name="Ravasi T."/>
            <person name="Bayer T."/>
            <person name="Micklem G."/>
            <person name="Kim H."/>
            <person name="Bhak J."/>
            <person name="Lajeunesse T.C."/>
            <person name="Voolstra C.R."/>
        </authorList>
    </citation>
    <scope>NUCLEOTIDE SEQUENCE [LARGE SCALE GENOMIC DNA]</scope>
    <source>
        <strain evidence="1 2">CCMP2467</strain>
    </source>
</reference>
<sequence>MGRLAKVTSAGLVMVGSGGNTTDFESILIRVRLQLHGGGGYDLAEMGHVYVGSLPEQSVQWLICYQ</sequence>
<proteinExistence type="predicted"/>
<dbReference type="AlphaFoldDB" id="A0A1Q9CHQ5"/>
<accession>A0A1Q9CHQ5</accession>
<evidence type="ECO:0000313" key="2">
    <source>
        <dbReference type="Proteomes" id="UP000186817"/>
    </source>
</evidence>
<keyword evidence="2" id="KW-1185">Reference proteome</keyword>
<evidence type="ECO:0000313" key="1">
    <source>
        <dbReference type="EMBL" id="OLP82468.1"/>
    </source>
</evidence>
<protein>
    <submittedName>
        <fullName evidence="1">Uncharacterized protein</fullName>
    </submittedName>
</protein>
<name>A0A1Q9CHQ5_SYMMI</name>